<dbReference type="InterPro" id="IPR028098">
    <property type="entry name" value="Glyco_trans_4-like_N"/>
</dbReference>
<dbReference type="EMBL" id="JACEUX010000003">
    <property type="protein sequence ID" value="MBA5247436.1"/>
    <property type="molecule type" value="Genomic_DNA"/>
</dbReference>
<dbReference type="PANTHER" id="PTHR45947">
    <property type="entry name" value="SULFOQUINOVOSYL TRANSFERASE SQD2"/>
    <property type="match status" value="1"/>
</dbReference>
<dbReference type="PANTHER" id="PTHR45947:SF3">
    <property type="entry name" value="SULFOQUINOVOSYL TRANSFERASE SQD2"/>
    <property type="match status" value="1"/>
</dbReference>
<evidence type="ECO:0000313" key="4">
    <source>
        <dbReference type="Proteomes" id="UP000515349"/>
    </source>
</evidence>
<gene>
    <name evidence="3" type="ORF">H1R16_04075</name>
    <name evidence="2" type="ORF">H2507_09665</name>
</gene>
<dbReference type="KEGG" id="cbau:H1R16_04075"/>
<organism evidence="3 4">
    <name type="scientific">Marnyiella aurantia</name>
    <dbReference type="NCBI Taxonomy" id="2758037"/>
    <lineage>
        <taxon>Bacteria</taxon>
        <taxon>Pseudomonadati</taxon>
        <taxon>Bacteroidota</taxon>
        <taxon>Flavobacteriia</taxon>
        <taxon>Flavobacteriales</taxon>
        <taxon>Weeksellaceae</taxon>
        <taxon>Marnyiella</taxon>
    </lineage>
</organism>
<dbReference type="EMBL" id="CP059472">
    <property type="protein sequence ID" value="QMS99193.1"/>
    <property type="molecule type" value="Genomic_DNA"/>
</dbReference>
<dbReference type="SUPFAM" id="SSF53756">
    <property type="entry name" value="UDP-Glycosyltransferase/glycogen phosphorylase"/>
    <property type="match status" value="1"/>
</dbReference>
<dbReference type="Pfam" id="PF13477">
    <property type="entry name" value="Glyco_trans_4_2"/>
    <property type="match status" value="1"/>
</dbReference>
<sequence length="394" mass="44788">MPEIMNHNYPRKVRALEIINLFSSAKIFIGGQFRYFKEHGVDMHLICSPDAELDDFAKEQQLKSYEAIELNRQLSPMKDLAALYRICKFIKRNKVNVLIGHQPKGTLLTVLAGRIMGVPKIILFAHGTFYETETGLRKAIFINLERFLSFFSHKVVCVSPFVMQIREELKIDLPGKRVILGSGTCGGIDTESKYHPDLIMKEQFQNIQTGYGFLPSDFVIGFSGRLVRDKGIMELVDAYRILVDKHPEKSIKLLLVGDYEERDAIPESYVNIIDGDPSIIKTGFIREGMEYYYPLMSVLVLPSYRDGFGLSLIEASAMQVPVLASDITGCRDAIKENVSGHYIKIEPSDIASKIEMYFDAGLAVTIGKSGRQWVREHFDHEVVWPHMREVLQSK</sequence>
<dbReference type="InterPro" id="IPR050194">
    <property type="entry name" value="Glycosyltransferase_grp1"/>
</dbReference>
<evidence type="ECO:0000259" key="1">
    <source>
        <dbReference type="Pfam" id="PF13477"/>
    </source>
</evidence>
<keyword evidence="2" id="KW-0808">Transferase</keyword>
<reference evidence="2" key="4">
    <citation type="submission" date="2020-07" db="EMBL/GenBank/DDBJ databases">
        <authorList>
            <person name="Yang C."/>
        </authorList>
    </citation>
    <scope>NUCLEOTIDE SEQUENCE</scope>
    <source>
        <strain evidence="2">Cx-624</strain>
    </source>
</reference>
<evidence type="ECO:0000313" key="3">
    <source>
        <dbReference type="EMBL" id="QMS99193.1"/>
    </source>
</evidence>
<proteinExistence type="predicted"/>
<dbReference type="Proteomes" id="UP000539710">
    <property type="component" value="Unassembled WGS sequence"/>
</dbReference>
<evidence type="ECO:0000313" key="5">
    <source>
        <dbReference type="Proteomes" id="UP000539710"/>
    </source>
</evidence>
<accession>A0A7D7LUT1</accession>
<name>A0A7D7LUT1_9FLAO</name>
<feature type="domain" description="Glycosyltransferase subfamily 4-like N-terminal" evidence="1">
    <location>
        <begin position="25"/>
        <end position="158"/>
    </location>
</feature>
<reference evidence="3" key="1">
    <citation type="submission" date="2020-07" db="EMBL/GenBank/DDBJ databases">
        <title>Chryseobacterium sp. CX-624.</title>
        <authorList>
            <person name="Yang C."/>
        </authorList>
    </citation>
    <scope>NUCLEOTIDE SEQUENCE</scope>
    <source>
        <strain evidence="3">CX-624</strain>
    </source>
</reference>
<dbReference type="RefSeq" id="WP_181887538.1">
    <property type="nucleotide sequence ID" value="NZ_CP059472.1"/>
</dbReference>
<reference evidence="5" key="3">
    <citation type="submission" date="2020-07" db="EMBL/GenBank/DDBJ databases">
        <title>Flavobacterium sp. xlx-214.</title>
        <authorList>
            <person name="Yang C."/>
        </authorList>
    </citation>
    <scope>NUCLEOTIDE SEQUENCE [LARGE SCALE GENOMIC DNA]</scope>
    <source>
        <strain evidence="5">CX-624</strain>
    </source>
</reference>
<keyword evidence="5" id="KW-1185">Reference proteome</keyword>
<reference evidence="4" key="2">
    <citation type="submission" date="2020-07" db="EMBL/GenBank/DDBJ databases">
        <title>Chryseobacterium sp.cx-624.</title>
        <authorList>
            <person name="Yang C."/>
        </authorList>
    </citation>
    <scope>NUCLEOTIDE SEQUENCE [LARGE SCALE GENOMIC DNA]</scope>
    <source>
        <strain evidence="4">cx-624</strain>
    </source>
</reference>
<dbReference type="Gene3D" id="3.40.50.2000">
    <property type="entry name" value="Glycogen Phosphorylase B"/>
    <property type="match status" value="2"/>
</dbReference>
<protein>
    <submittedName>
        <fullName evidence="3">Glycosyltransferase</fullName>
    </submittedName>
</protein>
<dbReference type="GO" id="GO:0016757">
    <property type="term" value="F:glycosyltransferase activity"/>
    <property type="evidence" value="ECO:0007669"/>
    <property type="project" value="TreeGrafter"/>
</dbReference>
<evidence type="ECO:0000313" key="2">
    <source>
        <dbReference type="EMBL" id="MBA5247436.1"/>
    </source>
</evidence>
<dbReference type="AlphaFoldDB" id="A0A7D7LUT1"/>
<dbReference type="Proteomes" id="UP000515349">
    <property type="component" value="Chromosome"/>
</dbReference>
<dbReference type="Pfam" id="PF13692">
    <property type="entry name" value="Glyco_trans_1_4"/>
    <property type="match status" value="1"/>
</dbReference>